<dbReference type="PROSITE" id="PS00586">
    <property type="entry name" value="RIBOSOMAL_L16_1"/>
    <property type="match status" value="1"/>
</dbReference>
<dbReference type="OrthoDB" id="34872at2759"/>
<evidence type="ECO:0000313" key="6">
    <source>
        <dbReference type="Proteomes" id="UP000886520"/>
    </source>
</evidence>
<dbReference type="PROSITE" id="PS00701">
    <property type="entry name" value="RIBOSOMAL_L16_2"/>
    <property type="match status" value="1"/>
</dbReference>
<dbReference type="PANTHER" id="PTHR12220">
    <property type="entry name" value="50S/60S RIBOSOMAL PROTEIN L16"/>
    <property type="match status" value="1"/>
</dbReference>
<evidence type="ECO:0000313" key="5">
    <source>
        <dbReference type="EMBL" id="KAI5070954.1"/>
    </source>
</evidence>
<dbReference type="PRINTS" id="PR00060">
    <property type="entry name" value="RIBOSOMALL16"/>
</dbReference>
<dbReference type="InterPro" id="IPR020798">
    <property type="entry name" value="Ribosomal_uL16_CS"/>
</dbReference>
<dbReference type="Gene3D" id="3.90.1170.10">
    <property type="entry name" value="Ribosomal protein L10e/L16"/>
    <property type="match status" value="1"/>
</dbReference>
<evidence type="ECO:0000256" key="2">
    <source>
        <dbReference type="ARBA" id="ARBA00022980"/>
    </source>
</evidence>
<evidence type="ECO:0000256" key="4">
    <source>
        <dbReference type="RuleBase" id="RU004413"/>
    </source>
</evidence>
<proteinExistence type="inferred from homology"/>
<reference evidence="5" key="1">
    <citation type="submission" date="2021-01" db="EMBL/GenBank/DDBJ databases">
        <title>Adiantum capillus-veneris genome.</title>
        <authorList>
            <person name="Fang Y."/>
            <person name="Liao Q."/>
        </authorList>
    </citation>
    <scope>NUCLEOTIDE SEQUENCE</scope>
    <source>
        <strain evidence="5">H3</strain>
        <tissue evidence="5">Leaf</tissue>
    </source>
</reference>
<organism evidence="5 6">
    <name type="scientific">Adiantum capillus-veneris</name>
    <name type="common">Maidenhair fern</name>
    <dbReference type="NCBI Taxonomy" id="13818"/>
    <lineage>
        <taxon>Eukaryota</taxon>
        <taxon>Viridiplantae</taxon>
        <taxon>Streptophyta</taxon>
        <taxon>Embryophyta</taxon>
        <taxon>Tracheophyta</taxon>
        <taxon>Polypodiopsida</taxon>
        <taxon>Polypodiidae</taxon>
        <taxon>Polypodiales</taxon>
        <taxon>Pteridineae</taxon>
        <taxon>Pteridaceae</taxon>
        <taxon>Vittarioideae</taxon>
        <taxon>Adiantum</taxon>
    </lineage>
</organism>
<dbReference type="EMBL" id="JABFUD020000013">
    <property type="protein sequence ID" value="KAI5070954.1"/>
    <property type="molecule type" value="Genomic_DNA"/>
</dbReference>
<keyword evidence="6" id="KW-1185">Reference proteome</keyword>
<dbReference type="InterPro" id="IPR047873">
    <property type="entry name" value="Ribosomal_uL16"/>
</dbReference>
<dbReference type="GO" id="GO:0005762">
    <property type="term" value="C:mitochondrial large ribosomal subunit"/>
    <property type="evidence" value="ECO:0007669"/>
    <property type="project" value="TreeGrafter"/>
</dbReference>
<dbReference type="InterPro" id="IPR016180">
    <property type="entry name" value="Ribosomal_uL16_dom"/>
</dbReference>
<evidence type="ECO:0000256" key="1">
    <source>
        <dbReference type="ARBA" id="ARBA00008931"/>
    </source>
</evidence>
<dbReference type="GO" id="GO:0019843">
    <property type="term" value="F:rRNA binding"/>
    <property type="evidence" value="ECO:0007669"/>
    <property type="project" value="InterPro"/>
</dbReference>
<protein>
    <recommendedName>
        <fullName evidence="7">50S ribosomal protein L16, chloroplastic</fullName>
    </recommendedName>
</protein>
<dbReference type="HAMAP" id="MF_01342">
    <property type="entry name" value="Ribosomal_uL16"/>
    <property type="match status" value="1"/>
</dbReference>
<comment type="similarity">
    <text evidence="1 4">Belongs to the universal ribosomal protein uL16 family.</text>
</comment>
<name>A0A9D4UN38_ADICA</name>
<evidence type="ECO:0000256" key="3">
    <source>
        <dbReference type="ARBA" id="ARBA00023274"/>
    </source>
</evidence>
<dbReference type="InterPro" id="IPR036920">
    <property type="entry name" value="Ribosomal_uL16_sf"/>
</dbReference>
<accession>A0A9D4UN38</accession>
<keyword evidence="3 4" id="KW-0687">Ribonucleoprotein</keyword>
<comment type="caution">
    <text evidence="5">The sequence shown here is derived from an EMBL/GenBank/DDBJ whole genome shotgun (WGS) entry which is preliminary data.</text>
</comment>
<dbReference type="Proteomes" id="UP000886520">
    <property type="component" value="Chromosome 13"/>
</dbReference>
<dbReference type="SUPFAM" id="SSF54686">
    <property type="entry name" value="Ribosomal protein L16p/L10e"/>
    <property type="match status" value="1"/>
</dbReference>
<dbReference type="InterPro" id="IPR000114">
    <property type="entry name" value="Ribosomal_uL16_bact-type"/>
</dbReference>
<dbReference type="CDD" id="cd01433">
    <property type="entry name" value="Ribosomal_L16_L10e"/>
    <property type="match status" value="1"/>
</dbReference>
<dbReference type="NCBIfam" id="TIGR01164">
    <property type="entry name" value="rplP_bact"/>
    <property type="match status" value="1"/>
</dbReference>
<dbReference type="GO" id="GO:0032543">
    <property type="term" value="P:mitochondrial translation"/>
    <property type="evidence" value="ECO:0007669"/>
    <property type="project" value="TreeGrafter"/>
</dbReference>
<sequence length="166" mass="18614">MLQLRGAGRKETSTSGSVAKMKKKKFVSIDCNPRRTKYRKQHRGRLRGISSRGNVVSFGKYALQALEPAWITARQIEAGRRAITRHARRGGKLWIRIFPDKPITMRPAETRMGSGKGSPEYWVSVIKPGRIIYELGGVSKEVAEAAMLIAAHKMPIQTRLVTSEKL</sequence>
<keyword evidence="2 4" id="KW-0689">Ribosomal protein</keyword>
<gene>
    <name evidence="5" type="ORF">GOP47_0013205</name>
</gene>
<dbReference type="GO" id="GO:0003735">
    <property type="term" value="F:structural constituent of ribosome"/>
    <property type="evidence" value="ECO:0007669"/>
    <property type="project" value="InterPro"/>
</dbReference>
<dbReference type="Pfam" id="PF00252">
    <property type="entry name" value="Ribosomal_L16"/>
    <property type="match status" value="1"/>
</dbReference>
<dbReference type="FunFam" id="3.90.1170.10:FF:000001">
    <property type="entry name" value="50S ribosomal protein L16"/>
    <property type="match status" value="1"/>
</dbReference>
<dbReference type="AlphaFoldDB" id="A0A9D4UN38"/>
<dbReference type="PANTHER" id="PTHR12220:SF13">
    <property type="entry name" value="LARGE RIBOSOMAL SUBUNIT PROTEIN UL16M"/>
    <property type="match status" value="1"/>
</dbReference>
<evidence type="ECO:0008006" key="7">
    <source>
        <dbReference type="Google" id="ProtNLM"/>
    </source>
</evidence>